<comment type="caution">
    <text evidence="1">The sequence shown here is derived from an EMBL/GenBank/DDBJ whole genome shotgun (WGS) entry which is preliminary data.</text>
</comment>
<keyword evidence="2" id="KW-1185">Reference proteome</keyword>
<gene>
    <name evidence="1" type="ORF">ELY37_17930</name>
</gene>
<reference evidence="1 2" key="1">
    <citation type="submission" date="2018-12" db="EMBL/GenBank/DDBJ databases">
        <title>three novel Halomonas strain isolated from plants.</title>
        <authorList>
            <person name="Sun C."/>
        </authorList>
    </citation>
    <scope>NUCLEOTIDE SEQUENCE [LARGE SCALE GENOMIC DNA]</scope>
    <source>
        <strain evidence="1 2">RC</strain>
    </source>
</reference>
<dbReference type="Proteomes" id="UP000286912">
    <property type="component" value="Unassembled WGS sequence"/>
</dbReference>
<evidence type="ECO:0000313" key="1">
    <source>
        <dbReference type="EMBL" id="RUR43569.1"/>
    </source>
</evidence>
<accession>A0A433L8E4</accession>
<dbReference type="RefSeq" id="WP_126950850.1">
    <property type="nucleotide sequence ID" value="NZ_RZHD01000010.1"/>
</dbReference>
<evidence type="ECO:0000313" key="2">
    <source>
        <dbReference type="Proteomes" id="UP000286912"/>
    </source>
</evidence>
<organism evidence="1 2">
    <name type="scientific">Vreelandella populi</name>
    <dbReference type="NCBI Taxonomy" id="2498858"/>
    <lineage>
        <taxon>Bacteria</taxon>
        <taxon>Pseudomonadati</taxon>
        <taxon>Pseudomonadota</taxon>
        <taxon>Gammaproteobacteria</taxon>
        <taxon>Oceanospirillales</taxon>
        <taxon>Halomonadaceae</taxon>
        <taxon>Vreelandella</taxon>
    </lineage>
</organism>
<dbReference type="AlphaFoldDB" id="A0A433L8E4"/>
<name>A0A433L8E4_9GAMM</name>
<dbReference type="EMBL" id="RZHD01000010">
    <property type="protein sequence ID" value="RUR43569.1"/>
    <property type="molecule type" value="Genomic_DNA"/>
</dbReference>
<sequence length="70" mass="8126">MSIMIDDILTLPKTDIEEDLSVGDKREYYGLMDTRDEQHPVSRDVVFKVVSVNDDHYEIKILDIITSEEP</sequence>
<protein>
    <submittedName>
        <fullName evidence="1">Uncharacterized protein</fullName>
    </submittedName>
</protein>
<proteinExistence type="predicted"/>
<dbReference type="OrthoDB" id="6170839at2"/>